<keyword evidence="1" id="KW-0472">Membrane</keyword>
<organism evidence="2 3">
    <name type="scientific">Antarctobacter heliothermus</name>
    <dbReference type="NCBI Taxonomy" id="74033"/>
    <lineage>
        <taxon>Bacteria</taxon>
        <taxon>Pseudomonadati</taxon>
        <taxon>Pseudomonadota</taxon>
        <taxon>Alphaproteobacteria</taxon>
        <taxon>Rhodobacterales</taxon>
        <taxon>Roseobacteraceae</taxon>
        <taxon>Antarctobacter</taxon>
    </lineage>
</organism>
<dbReference type="AlphaFoldDB" id="A0A239KF88"/>
<keyword evidence="1" id="KW-1133">Transmembrane helix</keyword>
<evidence type="ECO:0008006" key="4">
    <source>
        <dbReference type="Google" id="ProtNLM"/>
    </source>
</evidence>
<dbReference type="RefSeq" id="WP_245823335.1">
    <property type="nucleotide sequence ID" value="NZ_FZON01000064.1"/>
</dbReference>
<evidence type="ECO:0000256" key="1">
    <source>
        <dbReference type="SAM" id="Phobius"/>
    </source>
</evidence>
<gene>
    <name evidence="2" type="ORF">SAMN04488078_10647</name>
</gene>
<dbReference type="EMBL" id="FZON01000064">
    <property type="protein sequence ID" value="SNT16289.1"/>
    <property type="molecule type" value="Genomic_DNA"/>
</dbReference>
<proteinExistence type="predicted"/>
<reference evidence="2 3" key="1">
    <citation type="submission" date="2017-06" db="EMBL/GenBank/DDBJ databases">
        <authorList>
            <person name="Kim H.J."/>
            <person name="Triplett B.A."/>
        </authorList>
    </citation>
    <scope>NUCLEOTIDE SEQUENCE [LARGE SCALE GENOMIC DNA]</scope>
    <source>
        <strain evidence="2 3">DSM 11445</strain>
    </source>
</reference>
<protein>
    <recommendedName>
        <fullName evidence="4">50S ribosomal protein L35</fullName>
    </recommendedName>
</protein>
<sequence>MMQPDVMLVAGMGLVVLSLPAILSAWADKRAPRIGALLLFGGGGLILWTLSRAKGAYSWADLPDVFYGVIGQILN</sequence>
<feature type="transmembrane region" description="Helical" evidence="1">
    <location>
        <begin position="34"/>
        <end position="50"/>
    </location>
</feature>
<accession>A0A239KF88</accession>
<evidence type="ECO:0000313" key="2">
    <source>
        <dbReference type="EMBL" id="SNT16289.1"/>
    </source>
</evidence>
<dbReference type="Proteomes" id="UP000198440">
    <property type="component" value="Unassembled WGS sequence"/>
</dbReference>
<evidence type="ECO:0000313" key="3">
    <source>
        <dbReference type="Proteomes" id="UP000198440"/>
    </source>
</evidence>
<keyword evidence="1" id="KW-0812">Transmembrane</keyword>
<name>A0A239KF88_9RHOB</name>